<proteinExistence type="predicted"/>
<organism evidence="1 2">
    <name type="scientific">Halapricum desulfuricans</name>
    <dbReference type="NCBI Taxonomy" id="2841257"/>
    <lineage>
        <taxon>Archaea</taxon>
        <taxon>Methanobacteriati</taxon>
        <taxon>Methanobacteriota</taxon>
        <taxon>Stenosarchaea group</taxon>
        <taxon>Halobacteria</taxon>
        <taxon>Halobacteriales</taxon>
        <taxon>Haloarculaceae</taxon>
        <taxon>Halapricum</taxon>
    </lineage>
</organism>
<dbReference type="EMBL" id="CP064789">
    <property type="protein sequence ID" value="QSG11450.1"/>
    <property type="molecule type" value="Genomic_DNA"/>
</dbReference>
<dbReference type="AlphaFoldDB" id="A0A897NAK9"/>
<dbReference type="RefSeq" id="WP_229126002.1">
    <property type="nucleotide sequence ID" value="NZ_CP064789.1"/>
</dbReference>
<accession>A0A897NAK9</accession>
<dbReference type="Proteomes" id="UP000663305">
    <property type="component" value="Chromosome"/>
</dbReference>
<protein>
    <submittedName>
        <fullName evidence="1">Uncharacterized protein</fullName>
    </submittedName>
</protein>
<dbReference type="GeneID" id="68860555"/>
<evidence type="ECO:0000313" key="2">
    <source>
        <dbReference type="Proteomes" id="UP000663305"/>
    </source>
</evidence>
<evidence type="ECO:0000313" key="1">
    <source>
        <dbReference type="EMBL" id="QSG11450.1"/>
    </source>
</evidence>
<reference evidence="1" key="1">
    <citation type="submission" date="2020-11" db="EMBL/GenBank/DDBJ databases">
        <title>Carbohydrate-dependent, anaerobic sulfur respiration: A novel catabolism in halophilic archaea.</title>
        <authorList>
            <person name="Sorokin D.Y."/>
            <person name="Messina E."/>
            <person name="Smedile F."/>
            <person name="La Cono V."/>
            <person name="Hallsworth J.E."/>
            <person name="Yakimov M.M."/>
        </authorList>
    </citation>
    <scope>NUCLEOTIDE SEQUENCE</scope>
    <source>
        <strain evidence="1">HSR-Bgl</strain>
    </source>
</reference>
<name>A0A897NAK9_9EURY</name>
<sequence length="56" mass="5910">MQREHALVGAAAVVLVVAVLFALVAPGALADAEDDPEPQPDGRLDLSEARLIKEFN</sequence>
<gene>
    <name evidence="1" type="ORF">HSBGL_1023</name>
</gene>